<dbReference type="Proteomes" id="UP000187097">
    <property type="component" value="Chromosome"/>
</dbReference>
<name>A0AAJ5SMZ8_XANOO</name>
<protein>
    <submittedName>
        <fullName evidence="1">Uncharacterized protein</fullName>
    </submittedName>
</protein>
<evidence type="ECO:0000313" key="2">
    <source>
        <dbReference type="Proteomes" id="UP000187097"/>
    </source>
</evidence>
<reference evidence="1" key="1">
    <citation type="submission" date="2015-01" db="EMBL/GenBank/DDBJ databases">
        <authorList>
            <person name="Midha S."/>
            <person name="Anil M.G."/>
            <person name="Mishra D."/>
            <person name="Brahma K."/>
            <person name="Laha G.S."/>
            <person name="Sundaram R.M."/>
            <person name="Sonti R.V."/>
            <person name="Patil P.B."/>
        </authorList>
    </citation>
    <scope>NUCLEOTIDE SEQUENCE</scope>
    <source>
        <strain evidence="1">IXO792</strain>
    </source>
</reference>
<proteinExistence type="predicted"/>
<gene>
    <name evidence="1" type="ORF">IXO792_06015</name>
</gene>
<organism evidence="1 2">
    <name type="scientific">Xanthomonas oryzae pv. oryzae</name>
    <dbReference type="NCBI Taxonomy" id="64187"/>
    <lineage>
        <taxon>Bacteria</taxon>
        <taxon>Pseudomonadati</taxon>
        <taxon>Pseudomonadota</taxon>
        <taxon>Gammaproteobacteria</taxon>
        <taxon>Lysobacterales</taxon>
        <taxon>Lysobacteraceae</taxon>
        <taxon>Xanthomonas</taxon>
    </lineage>
</organism>
<dbReference type="AlphaFoldDB" id="A0AAJ5SMZ8"/>
<sequence>MAVIPIPASVVNHPKSYPLKFSESHHFSHPDISQAGYASLNPWRGRKGAGLRVRHRIRSRASCMTGGASRRVAVTRAANCRRCDAVSHRERAQPSLS</sequence>
<evidence type="ECO:0000313" key="1">
    <source>
        <dbReference type="EMBL" id="UXW00762.1"/>
    </source>
</evidence>
<dbReference type="EMBL" id="CP047493">
    <property type="protein sequence ID" value="UXW00762.1"/>
    <property type="molecule type" value="Genomic_DNA"/>
</dbReference>
<accession>A0AAJ5SMZ8</accession>
<reference evidence="1" key="2">
    <citation type="submission" date="2020-01" db="EMBL/GenBank/DDBJ databases">
        <title>Complete genome investigation of Xanthomonas oryzae strains.</title>
        <authorList>
            <person name="Kaur A."/>
            <person name="Bansal K."/>
            <person name="Patil P.B."/>
        </authorList>
    </citation>
    <scope>NUCLEOTIDE SEQUENCE</scope>
    <source>
        <strain evidence="1">IXO792</strain>
    </source>
</reference>